<dbReference type="InterPro" id="IPR037176">
    <property type="entry name" value="Osmotin/thaumatin-like_sf"/>
</dbReference>
<evidence type="ECO:0000256" key="1">
    <source>
        <dbReference type="PIRSR" id="PIRSR002703-1"/>
    </source>
</evidence>
<reference evidence="3 4" key="1">
    <citation type="journal article" date="2018" name="G3 (Bethesda)">
        <title>Phylogenetic and Phylogenomic Definition of Rhizopus Species.</title>
        <authorList>
            <person name="Gryganskyi A.P."/>
            <person name="Golan J."/>
            <person name="Dolatabadi S."/>
            <person name="Mondo S."/>
            <person name="Robb S."/>
            <person name="Idnurm A."/>
            <person name="Muszewska A."/>
            <person name="Steczkiewicz K."/>
            <person name="Masonjones S."/>
            <person name="Liao H.L."/>
            <person name="Gajdeczka M.T."/>
            <person name="Anike F."/>
            <person name="Vuek A."/>
            <person name="Anishchenko I.M."/>
            <person name="Voigt K."/>
            <person name="de Hoog G.S."/>
            <person name="Smith M.E."/>
            <person name="Heitman J."/>
            <person name="Vilgalys R."/>
            <person name="Stajich J.E."/>
        </authorList>
    </citation>
    <scope>NUCLEOTIDE SEQUENCE [LARGE SCALE GENOMIC DNA]</scope>
    <source>
        <strain evidence="3 4">LSU 92-RS-03</strain>
    </source>
</reference>
<dbReference type="PIRSF" id="PIRSF002703">
    <property type="entry name" value="Thaumatin"/>
    <property type="match status" value="1"/>
</dbReference>
<dbReference type="EMBL" id="PJQM01002102">
    <property type="protein sequence ID" value="RCH98136.1"/>
    <property type="molecule type" value="Genomic_DNA"/>
</dbReference>
<evidence type="ECO:0000256" key="2">
    <source>
        <dbReference type="SAM" id="SignalP"/>
    </source>
</evidence>
<evidence type="ECO:0000313" key="3">
    <source>
        <dbReference type="EMBL" id="RCH98136.1"/>
    </source>
</evidence>
<dbReference type="Pfam" id="PF00314">
    <property type="entry name" value="Thaumatin"/>
    <property type="match status" value="1"/>
</dbReference>
<dbReference type="STRING" id="4846.A0A367K7K6"/>
<keyword evidence="2" id="KW-0732">Signal</keyword>
<keyword evidence="1" id="KW-1015">Disulfide bond</keyword>
<dbReference type="AlphaFoldDB" id="A0A367K7K6"/>
<dbReference type="InterPro" id="IPR001938">
    <property type="entry name" value="Thaumatin"/>
</dbReference>
<sequence length="239" mass="25919">MLLKTWMTFVSMLASLVAAAPAKNTGATRFQDYGSPTVYVVNNCESTLKVGHSADVEYYGDIVNVAAGSKYTIYPPINWSGRVWGRINCGGQNCFKSGMGSPASLAEFHFMDNGKVFYDISLVDGYNLPMVVEPTIKADALVGTDNRWCAAPTCTSFKCPSGFEVYDDQGNISGCQSACTKFQTDEYCCTGAFDSADTCTTNAYASQIKHTCPDAYSYAYDDATSVYMCTSNAYTVTFC</sequence>
<feature type="disulfide bond" evidence="1">
    <location>
        <begin position="179"/>
        <end position="188"/>
    </location>
</feature>
<evidence type="ECO:0000313" key="4">
    <source>
        <dbReference type="Proteomes" id="UP000253551"/>
    </source>
</evidence>
<feature type="disulfide bond" evidence="1">
    <location>
        <begin position="149"/>
        <end position="212"/>
    </location>
</feature>
<feature type="disulfide bond" evidence="1">
    <location>
        <begin position="159"/>
        <end position="175"/>
    </location>
</feature>
<accession>A0A367K7K6</accession>
<dbReference type="PANTHER" id="PTHR31048">
    <property type="entry name" value="OS03G0233200 PROTEIN"/>
    <property type="match status" value="1"/>
</dbReference>
<comment type="caution">
    <text evidence="3">The sequence shown here is derived from an EMBL/GenBank/DDBJ whole genome shotgun (WGS) entry which is preliminary data.</text>
</comment>
<dbReference type="Gene3D" id="2.60.110.10">
    <property type="entry name" value="Thaumatin"/>
    <property type="match status" value="1"/>
</dbReference>
<feature type="chain" id="PRO_5016926696" description="Osmotin, thaumatin-like protein" evidence="2">
    <location>
        <begin position="20"/>
        <end position="239"/>
    </location>
</feature>
<feature type="signal peptide" evidence="2">
    <location>
        <begin position="1"/>
        <end position="19"/>
    </location>
</feature>
<name>A0A367K7K6_RHIST</name>
<keyword evidence="4" id="KW-1185">Reference proteome</keyword>
<dbReference type="SMART" id="SM00205">
    <property type="entry name" value="THN"/>
    <property type="match status" value="1"/>
</dbReference>
<evidence type="ECO:0008006" key="5">
    <source>
        <dbReference type="Google" id="ProtNLM"/>
    </source>
</evidence>
<dbReference type="PRINTS" id="PR00347">
    <property type="entry name" value="THAUMATIN"/>
</dbReference>
<dbReference type="Proteomes" id="UP000253551">
    <property type="component" value="Unassembled WGS sequence"/>
</dbReference>
<dbReference type="PROSITE" id="PS51367">
    <property type="entry name" value="THAUMATIN_2"/>
    <property type="match status" value="1"/>
</dbReference>
<gene>
    <name evidence="3" type="ORF">CU098_005675</name>
</gene>
<dbReference type="SUPFAM" id="SSF49870">
    <property type="entry name" value="Osmotin, thaumatin-like protein"/>
    <property type="match status" value="1"/>
</dbReference>
<protein>
    <recommendedName>
        <fullName evidence="5">Osmotin, thaumatin-like protein</fullName>
    </recommendedName>
</protein>
<feature type="disulfide bond" evidence="1">
    <location>
        <begin position="44"/>
        <end position="239"/>
    </location>
</feature>
<dbReference type="OrthoDB" id="430315at2759"/>
<proteinExistence type="predicted"/>
<organism evidence="3 4">
    <name type="scientific">Rhizopus stolonifer</name>
    <name type="common">Rhizopus nigricans</name>
    <dbReference type="NCBI Taxonomy" id="4846"/>
    <lineage>
        <taxon>Eukaryota</taxon>
        <taxon>Fungi</taxon>
        <taxon>Fungi incertae sedis</taxon>
        <taxon>Mucoromycota</taxon>
        <taxon>Mucoromycotina</taxon>
        <taxon>Mucoromycetes</taxon>
        <taxon>Mucorales</taxon>
        <taxon>Mucorineae</taxon>
        <taxon>Rhizopodaceae</taxon>
        <taxon>Rhizopus</taxon>
    </lineage>
</organism>
<feature type="disulfide bond" evidence="1">
    <location>
        <begin position="189"/>
        <end position="199"/>
    </location>
</feature>